<dbReference type="Proteomes" id="UP000198694">
    <property type="component" value="Unassembled WGS sequence"/>
</dbReference>
<dbReference type="OrthoDB" id="9805239at2"/>
<feature type="transmembrane region" description="Helical" evidence="7">
    <location>
        <begin position="269"/>
        <end position="286"/>
    </location>
</feature>
<evidence type="ECO:0000256" key="2">
    <source>
        <dbReference type="ARBA" id="ARBA00007362"/>
    </source>
</evidence>
<dbReference type="PANTHER" id="PTHR32322">
    <property type="entry name" value="INNER MEMBRANE TRANSPORTER"/>
    <property type="match status" value="1"/>
</dbReference>
<organism evidence="9 10">
    <name type="scientific">Sediminibacillus albus</name>
    <dbReference type="NCBI Taxonomy" id="407036"/>
    <lineage>
        <taxon>Bacteria</taxon>
        <taxon>Bacillati</taxon>
        <taxon>Bacillota</taxon>
        <taxon>Bacilli</taxon>
        <taxon>Bacillales</taxon>
        <taxon>Bacillaceae</taxon>
        <taxon>Sediminibacillus</taxon>
    </lineage>
</organism>
<comment type="similarity">
    <text evidence="2">Belongs to the EamA transporter family.</text>
</comment>
<protein>
    <submittedName>
        <fullName evidence="9">Permease of the drug/metabolite transporter (DMT) superfamily</fullName>
    </submittedName>
</protein>
<reference evidence="9 10" key="1">
    <citation type="submission" date="2016-10" db="EMBL/GenBank/DDBJ databases">
        <authorList>
            <person name="de Groot N.N."/>
        </authorList>
    </citation>
    <scope>NUCLEOTIDE SEQUENCE [LARGE SCALE GENOMIC DNA]</scope>
    <source>
        <strain evidence="9 10">CGMCC 1.6502</strain>
    </source>
</reference>
<comment type="subcellular location">
    <subcellularLocation>
        <location evidence="1">Cell membrane</location>
        <topology evidence="1">Multi-pass membrane protein</topology>
    </subcellularLocation>
</comment>
<dbReference type="InterPro" id="IPR000620">
    <property type="entry name" value="EamA_dom"/>
</dbReference>
<evidence type="ECO:0000256" key="4">
    <source>
        <dbReference type="ARBA" id="ARBA00022692"/>
    </source>
</evidence>
<feature type="transmembrane region" description="Helical" evidence="7">
    <location>
        <begin position="177"/>
        <end position="199"/>
    </location>
</feature>
<dbReference type="STRING" id="407036.SAMN05216243_1122"/>
<feature type="transmembrane region" description="Helical" evidence="7">
    <location>
        <begin position="244"/>
        <end position="263"/>
    </location>
</feature>
<evidence type="ECO:0000256" key="3">
    <source>
        <dbReference type="ARBA" id="ARBA00022475"/>
    </source>
</evidence>
<dbReference type="SUPFAM" id="SSF103481">
    <property type="entry name" value="Multidrug resistance efflux transporter EmrE"/>
    <property type="match status" value="2"/>
</dbReference>
<dbReference type="Pfam" id="PF00892">
    <property type="entry name" value="EamA"/>
    <property type="match status" value="2"/>
</dbReference>
<feature type="transmembrane region" description="Helical" evidence="7">
    <location>
        <begin position="91"/>
        <end position="112"/>
    </location>
</feature>
<dbReference type="GO" id="GO:0005886">
    <property type="term" value="C:plasma membrane"/>
    <property type="evidence" value="ECO:0007669"/>
    <property type="project" value="UniProtKB-SubCell"/>
</dbReference>
<evidence type="ECO:0000313" key="9">
    <source>
        <dbReference type="EMBL" id="SDJ84764.1"/>
    </source>
</evidence>
<dbReference type="EMBL" id="FNFL01000001">
    <property type="protein sequence ID" value="SDJ84764.1"/>
    <property type="molecule type" value="Genomic_DNA"/>
</dbReference>
<keyword evidence="3" id="KW-1003">Cell membrane</keyword>
<sequence>MKAYLFLLIVMMIFSSNLLIGKGINELPPFTIAFFRFVVAFLVLLPLGWKSFKQNIPLWKKEWKALLSLALFGMAFFNALVYASLQYTTSTNVAIIEATTPVFTIGLGLLFLKREQLTLNQTIGVILSLAGAIWVIANGSLAVIYHLQFNIGDLLMVGAVIVWAVYSILVKRHNAKFPTYGGLLVMYAIAAACLFPLAFSEWIVSAPSISGKQMLSLLHLGIFPSVIALILWNRAVEEVGPSQASIFFNFLPIFTMIGAALFLGEQIRLVQVIGVTLVIAGVYLSTRSKKRRKINNSARAGN</sequence>
<feature type="transmembrane region" description="Helical" evidence="7">
    <location>
        <begin position="124"/>
        <end position="145"/>
    </location>
</feature>
<feature type="transmembrane region" description="Helical" evidence="7">
    <location>
        <begin position="214"/>
        <end position="232"/>
    </location>
</feature>
<gene>
    <name evidence="9" type="ORF">SAMN05216243_1122</name>
</gene>
<evidence type="ECO:0000256" key="7">
    <source>
        <dbReference type="SAM" id="Phobius"/>
    </source>
</evidence>
<dbReference type="PANTHER" id="PTHR32322:SF18">
    <property type="entry name" value="S-ADENOSYLMETHIONINE_S-ADENOSYLHOMOCYSTEINE TRANSPORTER"/>
    <property type="match status" value="1"/>
</dbReference>
<proteinExistence type="inferred from homology"/>
<dbReference type="AlphaFoldDB" id="A0A1G8X2U4"/>
<keyword evidence="6 7" id="KW-0472">Membrane</keyword>
<feature type="transmembrane region" description="Helical" evidence="7">
    <location>
        <begin position="151"/>
        <end position="170"/>
    </location>
</feature>
<keyword evidence="4 7" id="KW-0812">Transmembrane</keyword>
<dbReference type="InterPro" id="IPR050638">
    <property type="entry name" value="AA-Vitamin_Transporters"/>
</dbReference>
<evidence type="ECO:0000259" key="8">
    <source>
        <dbReference type="Pfam" id="PF00892"/>
    </source>
</evidence>
<dbReference type="RefSeq" id="WP_093211813.1">
    <property type="nucleotide sequence ID" value="NZ_FNFL01000001.1"/>
</dbReference>
<evidence type="ECO:0000256" key="6">
    <source>
        <dbReference type="ARBA" id="ARBA00023136"/>
    </source>
</evidence>
<keyword evidence="10" id="KW-1185">Reference proteome</keyword>
<feature type="domain" description="EamA" evidence="8">
    <location>
        <begin position="2"/>
        <end position="136"/>
    </location>
</feature>
<name>A0A1G8X2U4_9BACI</name>
<accession>A0A1G8X2U4</accession>
<feature type="transmembrane region" description="Helical" evidence="7">
    <location>
        <begin position="65"/>
        <end position="85"/>
    </location>
</feature>
<dbReference type="Gene3D" id="1.10.3730.20">
    <property type="match status" value="1"/>
</dbReference>
<dbReference type="InterPro" id="IPR037185">
    <property type="entry name" value="EmrE-like"/>
</dbReference>
<evidence type="ECO:0000313" key="10">
    <source>
        <dbReference type="Proteomes" id="UP000198694"/>
    </source>
</evidence>
<keyword evidence="5 7" id="KW-1133">Transmembrane helix</keyword>
<evidence type="ECO:0000256" key="1">
    <source>
        <dbReference type="ARBA" id="ARBA00004651"/>
    </source>
</evidence>
<feature type="domain" description="EamA" evidence="8">
    <location>
        <begin position="151"/>
        <end position="286"/>
    </location>
</feature>
<evidence type="ECO:0000256" key="5">
    <source>
        <dbReference type="ARBA" id="ARBA00022989"/>
    </source>
</evidence>
<feature type="transmembrane region" description="Helical" evidence="7">
    <location>
        <begin position="31"/>
        <end position="49"/>
    </location>
</feature>